<dbReference type="InterPro" id="IPR016024">
    <property type="entry name" value="ARM-type_fold"/>
</dbReference>
<dbReference type="AlphaFoldDB" id="A0A1E7EUH3"/>
<reference evidence="3 4" key="1">
    <citation type="submission" date="2016-09" db="EMBL/GenBank/DDBJ databases">
        <title>Extensive genetic diversity and differential bi-allelic expression allows diatom success in the polar Southern Ocean.</title>
        <authorList>
            <consortium name="DOE Joint Genome Institute"/>
            <person name="Mock T."/>
            <person name="Otillar R.P."/>
            <person name="Strauss J."/>
            <person name="Dupont C."/>
            <person name="Frickenhaus S."/>
            <person name="Maumus F."/>
            <person name="Mcmullan M."/>
            <person name="Sanges R."/>
            <person name="Schmutz J."/>
            <person name="Toseland A."/>
            <person name="Valas R."/>
            <person name="Veluchamy A."/>
            <person name="Ward B.J."/>
            <person name="Allen A."/>
            <person name="Barry K."/>
            <person name="Falciatore A."/>
            <person name="Ferrante M."/>
            <person name="Fortunato A.E."/>
            <person name="Gloeckner G."/>
            <person name="Gruber A."/>
            <person name="Hipkin R."/>
            <person name="Janech M."/>
            <person name="Kroth P."/>
            <person name="Leese F."/>
            <person name="Lindquist E."/>
            <person name="Lyon B.R."/>
            <person name="Martin J."/>
            <person name="Mayer C."/>
            <person name="Parker M."/>
            <person name="Quesneville H."/>
            <person name="Raymond J."/>
            <person name="Uhlig C."/>
            <person name="Valentin K.U."/>
            <person name="Worden A.Z."/>
            <person name="Armbrust E.V."/>
            <person name="Bowler C."/>
            <person name="Green B."/>
            <person name="Moulton V."/>
            <person name="Van Oosterhout C."/>
            <person name="Grigoriev I."/>
        </authorList>
    </citation>
    <scope>NUCLEOTIDE SEQUENCE [LARGE SCALE GENOMIC DNA]</scope>
    <source>
        <strain evidence="3 4">CCMP1102</strain>
    </source>
</reference>
<proteinExistence type="predicted"/>
<feature type="compositionally biased region" description="Acidic residues" evidence="1">
    <location>
        <begin position="71"/>
        <end position="82"/>
    </location>
</feature>
<feature type="compositionally biased region" description="Basic and acidic residues" evidence="1">
    <location>
        <begin position="93"/>
        <end position="102"/>
    </location>
</feature>
<dbReference type="GO" id="GO:0005783">
    <property type="term" value="C:endoplasmic reticulum"/>
    <property type="evidence" value="ECO:0007669"/>
    <property type="project" value="TreeGrafter"/>
</dbReference>
<feature type="region of interest" description="Disordered" evidence="1">
    <location>
        <begin position="71"/>
        <end position="102"/>
    </location>
</feature>
<dbReference type="KEGG" id="fcy:FRACYDRAFT_264163"/>
<dbReference type="InterPro" id="IPR050693">
    <property type="entry name" value="Hsp70_NEF-Inhibitors"/>
</dbReference>
<dbReference type="EMBL" id="KV784375">
    <property type="protein sequence ID" value="OEU09479.1"/>
    <property type="molecule type" value="Genomic_DNA"/>
</dbReference>
<name>A0A1E7EUH3_9STRA</name>
<evidence type="ECO:0008006" key="5">
    <source>
        <dbReference type="Google" id="ProtNLM"/>
    </source>
</evidence>
<accession>A0A1E7EUH3</accession>
<feature type="signal peptide" evidence="2">
    <location>
        <begin position="1"/>
        <end position="20"/>
    </location>
</feature>
<organism evidence="3 4">
    <name type="scientific">Fragilariopsis cylindrus CCMP1102</name>
    <dbReference type="NCBI Taxonomy" id="635003"/>
    <lineage>
        <taxon>Eukaryota</taxon>
        <taxon>Sar</taxon>
        <taxon>Stramenopiles</taxon>
        <taxon>Ochrophyta</taxon>
        <taxon>Bacillariophyta</taxon>
        <taxon>Bacillariophyceae</taxon>
        <taxon>Bacillariophycidae</taxon>
        <taxon>Bacillariales</taxon>
        <taxon>Bacillariaceae</taxon>
        <taxon>Fragilariopsis</taxon>
    </lineage>
</organism>
<protein>
    <recommendedName>
        <fullName evidence="5">ARM repeat-containing protein</fullName>
    </recommendedName>
</protein>
<dbReference type="Gene3D" id="1.25.10.10">
    <property type="entry name" value="Leucine-rich Repeat Variant"/>
    <property type="match status" value="1"/>
</dbReference>
<evidence type="ECO:0000313" key="4">
    <source>
        <dbReference type="Proteomes" id="UP000095751"/>
    </source>
</evidence>
<dbReference type="OrthoDB" id="448649at2759"/>
<feature type="chain" id="PRO_5009192348" description="ARM repeat-containing protein" evidence="2">
    <location>
        <begin position="21"/>
        <end position="524"/>
    </location>
</feature>
<dbReference type="Proteomes" id="UP000095751">
    <property type="component" value="Unassembled WGS sequence"/>
</dbReference>
<feature type="region of interest" description="Disordered" evidence="1">
    <location>
        <begin position="146"/>
        <end position="166"/>
    </location>
</feature>
<sequence>MTVAILALGILLILQSDLHQRPSSFLSFSDAKEIIATKEWQLLGVNDTVPAGLHLRMDMTTGEKWAKIMDDDDDEEDDDEQKEQEQNELYYNDDTKINSERRKESASAVAVIEGDEATKIQDSKHNSSEIKYDFDMMHRTLSKLPDEEKESIGLPELPQPNDDESSKISFQRSMVDIWKLRQERLARTSESMVNFPEVLKARIASIEEYLKDPKTQLISMNLEDDESSSNGNVVTHIVSALKDLEFQLTDLDLARDFHTMGGWPFLVQLVSDESHVPSGNKTINELSPNIQRNIRTVQAYAAWAIGTAVKNTEEFFSYSIEKIVVGDGQITTPIELLIDSFCKEYNDSNSLEIRTLLSKNIYAIGSILRGNIPAQIRVVKTNGFDKLGKKYNELSKEGFNSINTKLIQRLAVLSIYIFEDSTDTNIVDAITSSDFCDATCGVLSSENFLPVSVVETVLKAFTVLGPHCQQSSCAVNDFQSIIESIRSDWLKRKEDFDGDHFKEILDVANEALKSIRGDESGNEL</sequence>
<dbReference type="SUPFAM" id="SSF48371">
    <property type="entry name" value="ARM repeat"/>
    <property type="match status" value="1"/>
</dbReference>
<dbReference type="GO" id="GO:0000774">
    <property type="term" value="F:adenyl-nucleotide exchange factor activity"/>
    <property type="evidence" value="ECO:0007669"/>
    <property type="project" value="TreeGrafter"/>
</dbReference>
<dbReference type="InterPro" id="IPR011989">
    <property type="entry name" value="ARM-like"/>
</dbReference>
<keyword evidence="2" id="KW-0732">Signal</keyword>
<evidence type="ECO:0000313" key="3">
    <source>
        <dbReference type="EMBL" id="OEU09479.1"/>
    </source>
</evidence>
<evidence type="ECO:0000256" key="2">
    <source>
        <dbReference type="SAM" id="SignalP"/>
    </source>
</evidence>
<dbReference type="InParanoid" id="A0A1E7EUH3"/>
<evidence type="ECO:0000256" key="1">
    <source>
        <dbReference type="SAM" id="MobiDB-lite"/>
    </source>
</evidence>
<gene>
    <name evidence="3" type="ORF">FRACYDRAFT_264163</name>
</gene>
<dbReference type="PANTHER" id="PTHR19316">
    <property type="entry name" value="PROTEIN FOLDING REGULATOR"/>
    <property type="match status" value="1"/>
</dbReference>
<keyword evidence="4" id="KW-1185">Reference proteome</keyword>
<dbReference type="PANTHER" id="PTHR19316:SF18">
    <property type="entry name" value="HSP70-BINDING PROTEIN 1"/>
    <property type="match status" value="1"/>
</dbReference>